<keyword evidence="2" id="KW-1185">Reference proteome</keyword>
<dbReference type="PANTHER" id="PTHR22444">
    <property type="entry name" value="GLUTAMATE-RICH PROTEIN 1"/>
    <property type="match status" value="1"/>
</dbReference>
<feature type="region of interest" description="Disordered" evidence="1">
    <location>
        <begin position="81"/>
        <end position="114"/>
    </location>
</feature>
<dbReference type="InterPro" id="IPR026719">
    <property type="entry name" value="ERICH1"/>
</dbReference>
<name>A0ABM0H1C4_SACKO</name>
<evidence type="ECO:0000313" key="3">
    <source>
        <dbReference type="RefSeq" id="XP_002742022.1"/>
    </source>
</evidence>
<feature type="region of interest" description="Disordered" evidence="1">
    <location>
        <begin position="134"/>
        <end position="161"/>
    </location>
</feature>
<proteinExistence type="predicted"/>
<dbReference type="Proteomes" id="UP000694865">
    <property type="component" value="Unplaced"/>
</dbReference>
<dbReference type="PANTHER" id="PTHR22444:SF1">
    <property type="entry name" value="GLUTAMATE-RICH PROTEIN 1"/>
    <property type="match status" value="1"/>
</dbReference>
<evidence type="ECO:0000256" key="1">
    <source>
        <dbReference type="SAM" id="MobiDB-lite"/>
    </source>
</evidence>
<feature type="compositionally biased region" description="Basic residues" evidence="1">
    <location>
        <begin position="149"/>
        <end position="161"/>
    </location>
</feature>
<protein>
    <submittedName>
        <fullName evidence="3">Uncharacterized protein LOC100375851</fullName>
    </submittedName>
</protein>
<organism evidence="2 3">
    <name type="scientific">Saccoglossus kowalevskii</name>
    <name type="common">Acorn worm</name>
    <dbReference type="NCBI Taxonomy" id="10224"/>
    <lineage>
        <taxon>Eukaryota</taxon>
        <taxon>Metazoa</taxon>
        <taxon>Hemichordata</taxon>
        <taxon>Enteropneusta</taxon>
        <taxon>Harrimaniidae</taxon>
        <taxon>Saccoglossus</taxon>
    </lineage>
</organism>
<accession>A0ABM0H1C4</accession>
<reference evidence="3" key="1">
    <citation type="submission" date="2025-08" db="UniProtKB">
        <authorList>
            <consortium name="RefSeq"/>
        </authorList>
    </citation>
    <scope>IDENTIFICATION</scope>
    <source>
        <tissue evidence="3">Testes</tissue>
    </source>
</reference>
<feature type="compositionally biased region" description="Acidic residues" evidence="1">
    <location>
        <begin position="86"/>
        <end position="95"/>
    </location>
</feature>
<dbReference type="RefSeq" id="XP_002742022.1">
    <property type="nucleotide sequence ID" value="XM_002741976.2"/>
</dbReference>
<dbReference type="GeneID" id="100375851"/>
<sequence>MSAKRKEAFTNKVLNRLYPSEPLLQRTSLLNVDHAKMIEGPFEVKTSVKAKASQNTCSLVDNLHHSHRLYTVCMPPGGVSMVTEEGPCDDEDETSESSLSESEMTDRKRRKRKRRRGKFSKNVCCDTVRVSETTHSVNDSSKEETKLTKNQRRKKRKKKRHFFQRLEQGGKSKVNCVEFTYTPELKGEKSEVETTEEKIQELRTFLSNVWDVYITEAHLSRETAMVQQLETPFNRLLTSLSNTDSTAVTPMIKLRQSLSAGNEIDIQTWMKQVKEDSSLHEEEMSVFLLLIKYWIKMNHDSSATS</sequence>
<evidence type="ECO:0000313" key="2">
    <source>
        <dbReference type="Proteomes" id="UP000694865"/>
    </source>
</evidence>
<gene>
    <name evidence="3" type="primary">LOC100375851</name>
</gene>